<dbReference type="InterPro" id="IPR003607">
    <property type="entry name" value="HD/PDEase_dom"/>
</dbReference>
<dbReference type="CDD" id="cd00077">
    <property type="entry name" value="HDc"/>
    <property type="match status" value="1"/>
</dbReference>
<dbReference type="PROSITE" id="PS51832">
    <property type="entry name" value="HD_GYP"/>
    <property type="match status" value="1"/>
</dbReference>
<dbReference type="HOGENOM" id="CLU_000445_92_3_7"/>
<protein>
    <recommendedName>
        <fullName evidence="1">HD-GYP domain-containing protein</fullName>
    </recommendedName>
</protein>
<dbReference type="PANTHER" id="PTHR45228">
    <property type="entry name" value="CYCLIC DI-GMP PHOSPHODIESTERASE TM_0186-RELATED"/>
    <property type="match status" value="1"/>
</dbReference>
<accession>C4XH23</accession>
<name>C4XH23_SOLM1</name>
<dbReference type="SUPFAM" id="SSF109604">
    <property type="entry name" value="HD-domain/PDEase-like"/>
    <property type="match status" value="1"/>
</dbReference>
<evidence type="ECO:0000259" key="1">
    <source>
        <dbReference type="PROSITE" id="PS51832"/>
    </source>
</evidence>
<dbReference type="KEGG" id="dma:DMR_28350"/>
<dbReference type="eggNOG" id="COG3437">
    <property type="taxonomic scope" value="Bacteria"/>
</dbReference>
<organism evidence="2 3">
    <name type="scientific">Solidesulfovibrio magneticus (strain ATCC 700980 / DSM 13731 / RS-1)</name>
    <name type="common">Desulfovibrio magneticus</name>
    <dbReference type="NCBI Taxonomy" id="573370"/>
    <lineage>
        <taxon>Bacteria</taxon>
        <taxon>Pseudomonadati</taxon>
        <taxon>Thermodesulfobacteriota</taxon>
        <taxon>Desulfovibrionia</taxon>
        <taxon>Desulfovibrionales</taxon>
        <taxon>Desulfovibrionaceae</taxon>
        <taxon>Solidesulfovibrio</taxon>
    </lineage>
</organism>
<evidence type="ECO:0000313" key="3">
    <source>
        <dbReference type="Proteomes" id="UP000009071"/>
    </source>
</evidence>
<keyword evidence="3" id="KW-1185">Reference proteome</keyword>
<feature type="domain" description="HD-GYP" evidence="1">
    <location>
        <begin position="28"/>
        <end position="225"/>
    </location>
</feature>
<reference evidence="2 3" key="1">
    <citation type="journal article" date="2009" name="Genome Res.">
        <title>Whole genome sequence of Desulfovibrio magneticus strain RS-1 revealed common gene clusters in magnetotactic bacteria.</title>
        <authorList>
            <person name="Nakazawa H."/>
            <person name="Arakaki A."/>
            <person name="Narita-Yamada S."/>
            <person name="Yashiro I."/>
            <person name="Jinno K."/>
            <person name="Aoki N."/>
            <person name="Tsuruyama A."/>
            <person name="Okamura Y."/>
            <person name="Tanikawa S."/>
            <person name="Fujita N."/>
            <person name="Takeyama H."/>
            <person name="Matsunaga T."/>
        </authorList>
    </citation>
    <scope>NUCLEOTIDE SEQUENCE [LARGE SCALE GENOMIC DNA]</scope>
    <source>
        <strain evidence="3">ATCC 700980 / DSM 13731 / RS-1</strain>
    </source>
</reference>
<gene>
    <name evidence="2" type="ordered locus">DMR_28350</name>
</gene>
<dbReference type="AlphaFoldDB" id="C4XH23"/>
<dbReference type="Gene3D" id="1.10.3210.10">
    <property type="entry name" value="Hypothetical protein af1432"/>
    <property type="match status" value="1"/>
</dbReference>
<sequence length="230" mass="24585">MTMFKSPLHESRGLLDVVVPHTVCGDVLLALVHQLAESLGRAIDAKDSHTMAHSEEVAEVSKFLAAAMGLSRESVACVHVAGHLHDIGKIGVPDAVLGKPGRLEPDEWQRMQAHPAIGADILDPLDCLARTGIVEMVRAHHERFDGSGYPAGLKGREIPLGARIISVADSLSAMLQTRPYRPAMGFAEAHREIARCAGSQFDPDVVDAFLAVADEVRQLLGSCRGGVLVP</sequence>
<dbReference type="EMBL" id="AP010904">
    <property type="protein sequence ID" value="BAH76326.1"/>
    <property type="molecule type" value="Genomic_DNA"/>
</dbReference>
<dbReference type="Proteomes" id="UP000009071">
    <property type="component" value="Chromosome"/>
</dbReference>
<dbReference type="SMART" id="SM00471">
    <property type="entry name" value="HDc"/>
    <property type="match status" value="1"/>
</dbReference>
<evidence type="ECO:0000313" key="2">
    <source>
        <dbReference type="EMBL" id="BAH76326.1"/>
    </source>
</evidence>
<dbReference type="STRING" id="573370.DMR_28350"/>
<dbReference type="InterPro" id="IPR037522">
    <property type="entry name" value="HD_GYP_dom"/>
</dbReference>
<proteinExistence type="predicted"/>
<dbReference type="Pfam" id="PF13487">
    <property type="entry name" value="HD_5"/>
    <property type="match status" value="1"/>
</dbReference>
<dbReference type="InterPro" id="IPR052020">
    <property type="entry name" value="Cyclic_di-GMP/3'3'-cGAMP_PDE"/>
</dbReference>
<dbReference type="PANTHER" id="PTHR45228:SF5">
    <property type="entry name" value="CYCLIC DI-GMP PHOSPHODIESTERASE VC_1348-RELATED"/>
    <property type="match status" value="1"/>
</dbReference>
<dbReference type="RefSeq" id="WP_015861491.1">
    <property type="nucleotide sequence ID" value="NC_012796.1"/>
</dbReference>